<dbReference type="InterPro" id="IPR003593">
    <property type="entry name" value="AAA+_ATPase"/>
</dbReference>
<evidence type="ECO:0000313" key="5">
    <source>
        <dbReference type="Proteomes" id="UP000773614"/>
    </source>
</evidence>
<sequence length="249" mass="26767">MSVVSLANVSLEYPIFNSGSRSLQIHLYKALGGHIAVHDHKLVVEALRDVTLELEDGDRLGIVGHNGAGKTSLLRVLSGVYTPTSGSARVDGAVSSLTDITLGMDLEANGWDNIVFRSVFLGLTFREARRKAPEIGAFTELGDFLNLPIRTYSAGMFLRLAFAISTSVNADVIIMDEMIGAGDASFVEKAQKRIEELLGTTRVVVLASHNLAILSQIANKVLWLEKGCVRMLGPTQDVLGAYMASVAHA</sequence>
<dbReference type="AlphaFoldDB" id="A0A964WTA6"/>
<dbReference type="EMBL" id="SPKJ01000020">
    <property type="protein sequence ID" value="MYZ47751.1"/>
    <property type="molecule type" value="Genomic_DNA"/>
</dbReference>
<dbReference type="PROSITE" id="PS50893">
    <property type="entry name" value="ABC_TRANSPORTER_2"/>
    <property type="match status" value="1"/>
</dbReference>
<dbReference type="GO" id="GO:0016020">
    <property type="term" value="C:membrane"/>
    <property type="evidence" value="ECO:0007669"/>
    <property type="project" value="InterPro"/>
</dbReference>
<proteinExistence type="predicted"/>
<dbReference type="InterPro" id="IPR027417">
    <property type="entry name" value="P-loop_NTPase"/>
</dbReference>
<protein>
    <submittedName>
        <fullName evidence="4">ABC transporter ATP-binding protein</fullName>
    </submittedName>
</protein>
<accession>A0A964WTA6</accession>
<comment type="caution">
    <text evidence="4">The sequence shown here is derived from an EMBL/GenBank/DDBJ whole genome shotgun (WGS) entry which is preliminary data.</text>
</comment>
<dbReference type="SUPFAM" id="SSF52540">
    <property type="entry name" value="P-loop containing nucleoside triphosphate hydrolases"/>
    <property type="match status" value="1"/>
</dbReference>
<keyword evidence="5" id="KW-1185">Reference proteome</keyword>
<organism evidence="4 5">
    <name type="scientific">Propylenella binzhouense</name>
    <dbReference type="NCBI Taxonomy" id="2555902"/>
    <lineage>
        <taxon>Bacteria</taxon>
        <taxon>Pseudomonadati</taxon>
        <taxon>Pseudomonadota</taxon>
        <taxon>Alphaproteobacteria</taxon>
        <taxon>Hyphomicrobiales</taxon>
        <taxon>Propylenellaceae</taxon>
        <taxon>Propylenella</taxon>
    </lineage>
</organism>
<dbReference type="SMART" id="SM00382">
    <property type="entry name" value="AAA"/>
    <property type="match status" value="1"/>
</dbReference>
<dbReference type="OrthoDB" id="9778870at2"/>
<dbReference type="GO" id="GO:0016887">
    <property type="term" value="F:ATP hydrolysis activity"/>
    <property type="evidence" value="ECO:0007669"/>
    <property type="project" value="InterPro"/>
</dbReference>
<gene>
    <name evidence="4" type="ORF">E4O86_08500</name>
</gene>
<dbReference type="RefSeq" id="WP_161140099.1">
    <property type="nucleotide sequence ID" value="NZ_SPKJ01000020.1"/>
</dbReference>
<dbReference type="InterPro" id="IPR003439">
    <property type="entry name" value="ABC_transporter-like_ATP-bd"/>
</dbReference>
<dbReference type="InterPro" id="IPR050683">
    <property type="entry name" value="Bact_Polysacc_Export_ATP-bd"/>
</dbReference>
<dbReference type="Pfam" id="PF00005">
    <property type="entry name" value="ABC_tran"/>
    <property type="match status" value="1"/>
</dbReference>
<dbReference type="Proteomes" id="UP000773614">
    <property type="component" value="Unassembled WGS sequence"/>
</dbReference>
<dbReference type="PANTHER" id="PTHR46743">
    <property type="entry name" value="TEICHOIC ACIDS EXPORT ATP-BINDING PROTEIN TAGH"/>
    <property type="match status" value="1"/>
</dbReference>
<dbReference type="Gene3D" id="3.40.50.300">
    <property type="entry name" value="P-loop containing nucleotide triphosphate hydrolases"/>
    <property type="match status" value="1"/>
</dbReference>
<keyword evidence="2 4" id="KW-0067">ATP-binding</keyword>
<keyword evidence="1" id="KW-0547">Nucleotide-binding</keyword>
<evidence type="ECO:0000313" key="4">
    <source>
        <dbReference type="EMBL" id="MYZ47751.1"/>
    </source>
</evidence>
<dbReference type="GO" id="GO:0005524">
    <property type="term" value="F:ATP binding"/>
    <property type="evidence" value="ECO:0007669"/>
    <property type="project" value="UniProtKB-KW"/>
</dbReference>
<evidence type="ECO:0000256" key="1">
    <source>
        <dbReference type="ARBA" id="ARBA00022741"/>
    </source>
</evidence>
<evidence type="ECO:0000256" key="2">
    <source>
        <dbReference type="ARBA" id="ARBA00022840"/>
    </source>
</evidence>
<reference evidence="4" key="1">
    <citation type="submission" date="2019-03" db="EMBL/GenBank/DDBJ databases">
        <title>Afifella sp. nov., isolated from activated sludge.</title>
        <authorList>
            <person name="Li Q."/>
            <person name="Liu Y."/>
        </authorList>
    </citation>
    <scope>NUCLEOTIDE SEQUENCE</scope>
    <source>
        <strain evidence="4">L72</strain>
    </source>
</reference>
<dbReference type="PANTHER" id="PTHR46743:SF3">
    <property type="entry name" value="ABC-TYPE POLYSACCHARIDE_POLYOL PHOSPHATE TRANSPORT SYSTEM, ATPASE COMPONENT"/>
    <property type="match status" value="1"/>
</dbReference>
<feature type="domain" description="ABC transporter" evidence="3">
    <location>
        <begin position="25"/>
        <end position="249"/>
    </location>
</feature>
<evidence type="ECO:0000259" key="3">
    <source>
        <dbReference type="PROSITE" id="PS50893"/>
    </source>
</evidence>
<dbReference type="InterPro" id="IPR015860">
    <property type="entry name" value="ABC_transpr_TagH-like"/>
</dbReference>
<name>A0A964WTA6_9HYPH</name>
<dbReference type="GO" id="GO:0140359">
    <property type="term" value="F:ABC-type transporter activity"/>
    <property type="evidence" value="ECO:0007669"/>
    <property type="project" value="InterPro"/>
</dbReference>
<dbReference type="CDD" id="cd03220">
    <property type="entry name" value="ABC_KpsT_Wzt"/>
    <property type="match status" value="1"/>
</dbReference>